<feature type="transmembrane region" description="Helical" evidence="1">
    <location>
        <begin position="110"/>
        <end position="129"/>
    </location>
</feature>
<keyword evidence="1" id="KW-0472">Membrane</keyword>
<accession>A0A822Y346</accession>
<reference evidence="2 8" key="1">
    <citation type="journal article" date="2020" name="Mol. Biol. Evol.">
        <title>Distinct Expression and Methylation Patterns for Genes with Different Fates following a Single Whole-Genome Duplication in Flowering Plants.</title>
        <authorList>
            <person name="Shi T."/>
            <person name="Rahmani R.S."/>
            <person name="Gugger P.F."/>
            <person name="Wang M."/>
            <person name="Li H."/>
            <person name="Zhang Y."/>
            <person name="Li Z."/>
            <person name="Wang Q."/>
            <person name="Van de Peer Y."/>
            <person name="Marchal K."/>
            <person name="Chen J."/>
        </authorList>
    </citation>
    <scope>NUCLEOTIDE SEQUENCE [LARGE SCALE GENOMIC DNA]</scope>
    <source>
        <tissue evidence="2">Leaf</tissue>
    </source>
</reference>
<dbReference type="EMBL" id="DUZY01000001">
    <property type="protein sequence ID" value="DAD25485.1"/>
    <property type="molecule type" value="Genomic_DNA"/>
</dbReference>
<name>A0A822Y346_NELNU</name>
<evidence type="ECO:0000313" key="5">
    <source>
        <dbReference type="EMBL" id="DAD27311.1"/>
    </source>
</evidence>
<proteinExistence type="predicted"/>
<keyword evidence="8" id="KW-1185">Reference proteome</keyword>
<gene>
    <name evidence="2" type="ORF">HUJ06_026949</name>
    <name evidence="3" type="ORF">HUJ06_026955</name>
    <name evidence="4" type="ORF">HUJ06_027034</name>
    <name evidence="5" type="ORF">HUJ06_028778</name>
    <name evidence="6" type="ORF">HUJ06_032025</name>
    <name evidence="7" type="ORF">HUJ06_032026</name>
</gene>
<evidence type="ECO:0000313" key="8">
    <source>
        <dbReference type="Proteomes" id="UP000607653"/>
    </source>
</evidence>
<organism evidence="2 8">
    <name type="scientific">Nelumbo nucifera</name>
    <name type="common">Sacred lotus</name>
    <dbReference type="NCBI Taxonomy" id="4432"/>
    <lineage>
        <taxon>Eukaryota</taxon>
        <taxon>Viridiplantae</taxon>
        <taxon>Streptophyta</taxon>
        <taxon>Embryophyta</taxon>
        <taxon>Tracheophyta</taxon>
        <taxon>Spermatophyta</taxon>
        <taxon>Magnoliopsida</taxon>
        <taxon>Proteales</taxon>
        <taxon>Nelumbonaceae</taxon>
        <taxon>Nelumbo</taxon>
    </lineage>
</organism>
<evidence type="ECO:0000256" key="1">
    <source>
        <dbReference type="SAM" id="Phobius"/>
    </source>
</evidence>
<sequence length="137" mass="15299">MVITGDDTALPISQIGTAMMSTSFGNFSIPKVFLVPRVKKSLLSFSQFTSDFQCKFDFTPSTVVVKDLRTGMEIARGRRHGKLYALTDDRVYALAMAVKKRQTELIRCRLPFGIFGLGMQAICFSISSMPNLFPFLL</sequence>
<dbReference type="AlphaFoldDB" id="A0A822Y346"/>
<dbReference type="EMBL" id="DUZY01000002">
    <property type="protein sequence ID" value="DAD27311.1"/>
    <property type="molecule type" value="Genomic_DNA"/>
</dbReference>
<protein>
    <submittedName>
        <fullName evidence="2">Uncharacterized protein</fullName>
    </submittedName>
</protein>
<dbReference type="EMBL" id="DUZY01000030">
    <property type="protein sequence ID" value="DAD49304.1"/>
    <property type="molecule type" value="Genomic_DNA"/>
</dbReference>
<comment type="caution">
    <text evidence="2">The sequence shown here is derived from an EMBL/GenBank/DDBJ whole genome shotgun (WGS) entry which is preliminary data.</text>
</comment>
<evidence type="ECO:0000313" key="4">
    <source>
        <dbReference type="EMBL" id="DAD25570.1"/>
    </source>
</evidence>
<keyword evidence="1" id="KW-1133">Transmembrane helix</keyword>
<dbReference type="EMBL" id="DUZY01000001">
    <property type="protein sequence ID" value="DAD25491.1"/>
    <property type="molecule type" value="Genomic_DNA"/>
</dbReference>
<evidence type="ECO:0000313" key="3">
    <source>
        <dbReference type="EMBL" id="DAD25491.1"/>
    </source>
</evidence>
<evidence type="ECO:0000313" key="7">
    <source>
        <dbReference type="EMBL" id="DAD49305.1"/>
    </source>
</evidence>
<dbReference type="EMBL" id="DUZY01000001">
    <property type="protein sequence ID" value="DAD25570.1"/>
    <property type="molecule type" value="Genomic_DNA"/>
</dbReference>
<dbReference type="EMBL" id="DUZY01000030">
    <property type="protein sequence ID" value="DAD49305.1"/>
    <property type="molecule type" value="Genomic_DNA"/>
</dbReference>
<evidence type="ECO:0000313" key="6">
    <source>
        <dbReference type="EMBL" id="DAD49304.1"/>
    </source>
</evidence>
<dbReference type="Proteomes" id="UP000607653">
    <property type="component" value="Unassembled WGS sequence"/>
</dbReference>
<evidence type="ECO:0000313" key="2">
    <source>
        <dbReference type="EMBL" id="DAD25485.1"/>
    </source>
</evidence>
<keyword evidence="1" id="KW-0812">Transmembrane</keyword>